<dbReference type="Gene3D" id="3.30.710.10">
    <property type="entry name" value="Potassium Channel Kv1.1, Chain A"/>
    <property type="match status" value="1"/>
</dbReference>
<reference evidence="4" key="1">
    <citation type="submission" date="2017-03" db="EMBL/GenBank/DDBJ databases">
        <title>Genomes of endolithic fungi from Antarctica.</title>
        <authorList>
            <person name="Coleine C."/>
            <person name="Masonjones S."/>
            <person name="Stajich J.E."/>
        </authorList>
    </citation>
    <scope>NUCLEOTIDE SEQUENCE [LARGE SCALE GENOMIC DNA]</scope>
    <source>
        <strain evidence="4">CCFEE 5527</strain>
    </source>
</reference>
<comment type="caution">
    <text evidence="3">The sequence shown here is derived from an EMBL/GenBank/DDBJ whole genome shotgun (WGS) entry which is preliminary data.</text>
</comment>
<gene>
    <name evidence="3" type="ORF">B0A48_17757</name>
</gene>
<keyword evidence="4" id="KW-1185">Reference proteome</keyword>
<dbReference type="PANTHER" id="PTHR47843">
    <property type="entry name" value="BTB DOMAIN-CONTAINING PROTEIN-RELATED"/>
    <property type="match status" value="1"/>
</dbReference>
<dbReference type="Pfam" id="PF00651">
    <property type="entry name" value="BTB"/>
    <property type="match status" value="1"/>
</dbReference>
<dbReference type="InterPro" id="IPR000210">
    <property type="entry name" value="BTB/POZ_dom"/>
</dbReference>
<evidence type="ECO:0000313" key="4">
    <source>
        <dbReference type="Proteomes" id="UP000192596"/>
    </source>
</evidence>
<organism evidence="3 4">
    <name type="scientific">Cryoendolithus antarcticus</name>
    <dbReference type="NCBI Taxonomy" id="1507870"/>
    <lineage>
        <taxon>Eukaryota</taxon>
        <taxon>Fungi</taxon>
        <taxon>Dikarya</taxon>
        <taxon>Ascomycota</taxon>
        <taxon>Pezizomycotina</taxon>
        <taxon>Dothideomycetes</taxon>
        <taxon>Dothideomycetidae</taxon>
        <taxon>Cladosporiales</taxon>
        <taxon>Cladosporiaceae</taxon>
        <taxon>Cryoendolithus</taxon>
    </lineage>
</organism>
<proteinExistence type="predicted"/>
<dbReference type="AlphaFoldDB" id="A0A1V8SAF9"/>
<dbReference type="OrthoDB" id="6359816at2759"/>
<evidence type="ECO:0000256" key="1">
    <source>
        <dbReference type="SAM" id="MobiDB-lite"/>
    </source>
</evidence>
<dbReference type="EMBL" id="NAJO01000076">
    <property type="protein sequence ID" value="OQN95920.1"/>
    <property type="molecule type" value="Genomic_DNA"/>
</dbReference>
<dbReference type="PROSITE" id="PS50097">
    <property type="entry name" value="BTB"/>
    <property type="match status" value="1"/>
</dbReference>
<evidence type="ECO:0000313" key="3">
    <source>
        <dbReference type="EMBL" id="OQN95920.1"/>
    </source>
</evidence>
<dbReference type="CDD" id="cd18186">
    <property type="entry name" value="BTB_POZ_ZBTB_KLHL-like"/>
    <property type="match status" value="1"/>
</dbReference>
<dbReference type="InParanoid" id="A0A1V8SAF9"/>
<dbReference type="PANTHER" id="PTHR47843:SF5">
    <property type="entry name" value="BTB_POZ DOMAIN PROTEIN"/>
    <property type="match status" value="1"/>
</dbReference>
<feature type="domain" description="BTB" evidence="2">
    <location>
        <begin position="172"/>
        <end position="239"/>
    </location>
</feature>
<feature type="region of interest" description="Disordered" evidence="1">
    <location>
        <begin position="112"/>
        <end position="154"/>
    </location>
</feature>
<dbReference type="SUPFAM" id="SSF54695">
    <property type="entry name" value="POZ domain"/>
    <property type="match status" value="1"/>
</dbReference>
<dbReference type="InterPro" id="IPR011333">
    <property type="entry name" value="SKP1/BTB/POZ_sf"/>
</dbReference>
<evidence type="ECO:0000259" key="2">
    <source>
        <dbReference type="PROSITE" id="PS50097"/>
    </source>
</evidence>
<feature type="compositionally biased region" description="Basic and acidic residues" evidence="1">
    <location>
        <begin position="132"/>
        <end position="151"/>
    </location>
</feature>
<sequence>MDAFADFTIKSLRHSQTPSSALQSGFATGATTHWDQVRFVIAIKHVYEDTDDAITAIRKELVGFAAEHAVELCTTATCSRGFIAAVQKYGAFAADLNAALVEKLKKPLSEPAGSKAEAAEGEFATAKNEAAGTKRDADKLKDEEVKVKHAGNDSPPTKRLKAILAFTGGRWTDLDVVCGDKTSKVHKVVVCSQSASFETAVEGTFKEARENKIDLSADGVEAVEVMINYLYFANYTRPADTTVGADHQFVKWDMAFHIKVFALAQRCFIGGLQDMAAKRLGILAATQWDSADFPKVVASIYDTTAGDDNQMKNTIVGVVAGHSKDLCSTARCAKKLTALVKSNGEFSAALALVLASQQVKASGATPLNVGPPTVSFLGQTFDTPFATPPSMRGRGRGRGLPGGGGLSRAGAGAGS</sequence>
<dbReference type="Proteomes" id="UP000192596">
    <property type="component" value="Unassembled WGS sequence"/>
</dbReference>
<name>A0A1V8SAF9_9PEZI</name>
<feature type="region of interest" description="Disordered" evidence="1">
    <location>
        <begin position="385"/>
        <end position="415"/>
    </location>
</feature>
<feature type="compositionally biased region" description="Gly residues" evidence="1">
    <location>
        <begin position="398"/>
        <end position="415"/>
    </location>
</feature>
<protein>
    <recommendedName>
        <fullName evidence="2">BTB domain-containing protein</fullName>
    </recommendedName>
</protein>
<accession>A0A1V8SAF9</accession>